<dbReference type="GO" id="GO:0004427">
    <property type="term" value="F:inorganic diphosphate phosphatase activity"/>
    <property type="evidence" value="ECO:0007669"/>
    <property type="project" value="InterPro"/>
</dbReference>
<dbReference type="EMBL" id="ACIO01000710">
    <property type="protein sequence ID" value="EFC95626.1"/>
    <property type="molecule type" value="Genomic_DNA"/>
</dbReference>
<evidence type="ECO:0000256" key="8">
    <source>
        <dbReference type="ARBA" id="ARBA00023136"/>
    </source>
</evidence>
<keyword evidence="4" id="KW-0460">Magnesium</keyword>
<comment type="caution">
    <text evidence="10">The sequence shown here is derived from an EMBL/GenBank/DDBJ whole genome shotgun (WGS) entry which is preliminary data.</text>
</comment>
<evidence type="ECO:0000256" key="4">
    <source>
        <dbReference type="ARBA" id="ARBA00022842"/>
    </source>
</evidence>
<protein>
    <submittedName>
        <fullName evidence="10">Putative membrane-bound proton-translocating pyrophosphatase</fullName>
    </submittedName>
</protein>
<name>D3ARC6_9FIRM</name>
<dbReference type="Pfam" id="PF03030">
    <property type="entry name" value="H_PPase"/>
    <property type="match status" value="1"/>
</dbReference>
<feature type="non-terminal residue" evidence="10">
    <location>
        <position position="217"/>
    </location>
</feature>
<feature type="transmembrane region" description="Helical" evidence="9">
    <location>
        <begin position="129"/>
        <end position="155"/>
    </location>
</feature>
<sequence length="217" mass="22525">MKIGRVIMEKMILSVPVIGLIGLLFAVFLRLHVIKQDPGNDRMREIADAIAEGARAFMTSEYRVLIIFVAVLFVVIGLGTRSWTTAICFLVGSAFSTIAGYLGMSVAIRANCRTANAARTSGMSRALSVAFSGGSVMGMAVVGLGLLGVGTLFLITKNVEVLAGFSLGASSIALFARVGGGIYTKAADVGADLVGKVEAGIPEDDPRNPAVIADNVG</sequence>
<evidence type="ECO:0000256" key="1">
    <source>
        <dbReference type="ARBA" id="ARBA00004127"/>
    </source>
</evidence>
<keyword evidence="5" id="KW-1278">Translocase</keyword>
<evidence type="ECO:0000256" key="5">
    <source>
        <dbReference type="ARBA" id="ARBA00022967"/>
    </source>
</evidence>
<keyword evidence="7" id="KW-0406">Ion transport</keyword>
<evidence type="ECO:0000256" key="6">
    <source>
        <dbReference type="ARBA" id="ARBA00022989"/>
    </source>
</evidence>
<reference evidence="10 11" key="1">
    <citation type="submission" date="2010-01" db="EMBL/GenBank/DDBJ databases">
        <authorList>
            <person name="Weinstock G."/>
            <person name="Sodergren E."/>
            <person name="Clifton S."/>
            <person name="Fulton L."/>
            <person name="Fulton B."/>
            <person name="Courtney L."/>
            <person name="Fronick C."/>
            <person name="Harrison M."/>
            <person name="Strong C."/>
            <person name="Farmer C."/>
            <person name="Delahaunty K."/>
            <person name="Markovic C."/>
            <person name="Hall O."/>
            <person name="Minx P."/>
            <person name="Tomlinson C."/>
            <person name="Mitreva M."/>
            <person name="Nelson J."/>
            <person name="Hou S."/>
            <person name="Wollam A."/>
            <person name="Pepin K.H."/>
            <person name="Johnson M."/>
            <person name="Bhonagiri V."/>
            <person name="Nash W.E."/>
            <person name="Warren W."/>
            <person name="Chinwalla A."/>
            <person name="Mardis E.R."/>
            <person name="Wilson R.K."/>
        </authorList>
    </citation>
    <scope>NUCLEOTIDE SEQUENCE [LARGE SCALE GENOMIC DNA]</scope>
    <source>
        <strain evidence="10 11">DSM 13479</strain>
    </source>
</reference>
<dbReference type="GO" id="GO:0012505">
    <property type="term" value="C:endomembrane system"/>
    <property type="evidence" value="ECO:0007669"/>
    <property type="project" value="UniProtKB-SubCell"/>
</dbReference>
<evidence type="ECO:0000313" key="11">
    <source>
        <dbReference type="Proteomes" id="UP000004968"/>
    </source>
</evidence>
<dbReference type="GO" id="GO:0016020">
    <property type="term" value="C:membrane"/>
    <property type="evidence" value="ECO:0007669"/>
    <property type="project" value="InterPro"/>
</dbReference>
<evidence type="ECO:0000256" key="2">
    <source>
        <dbReference type="ARBA" id="ARBA00022448"/>
    </source>
</evidence>
<comment type="subcellular location">
    <subcellularLocation>
        <location evidence="1">Endomembrane system</location>
        <topology evidence="1">Multi-pass membrane protein</topology>
    </subcellularLocation>
</comment>
<evidence type="ECO:0000256" key="9">
    <source>
        <dbReference type="SAM" id="Phobius"/>
    </source>
</evidence>
<dbReference type="HOGENOM" id="CLU_1274610_0_0_9"/>
<dbReference type="AlphaFoldDB" id="D3ARC6"/>
<keyword evidence="8 9" id="KW-0472">Membrane</keyword>
<evidence type="ECO:0000256" key="7">
    <source>
        <dbReference type="ARBA" id="ARBA00023065"/>
    </source>
</evidence>
<evidence type="ECO:0000313" key="10">
    <source>
        <dbReference type="EMBL" id="EFC95626.1"/>
    </source>
</evidence>
<evidence type="ECO:0000256" key="3">
    <source>
        <dbReference type="ARBA" id="ARBA00022692"/>
    </source>
</evidence>
<keyword evidence="3 9" id="KW-0812">Transmembrane</keyword>
<keyword evidence="6 9" id="KW-1133">Transmembrane helix</keyword>
<gene>
    <name evidence="10" type="ORF">CLOSTHATH_06182</name>
</gene>
<keyword evidence="2" id="KW-0813">Transport</keyword>
<feature type="transmembrane region" description="Helical" evidence="9">
    <location>
        <begin position="64"/>
        <end position="83"/>
    </location>
</feature>
<feature type="transmembrane region" description="Helical" evidence="9">
    <location>
        <begin position="89"/>
        <end position="108"/>
    </location>
</feature>
<accession>D3ARC6</accession>
<feature type="transmembrane region" description="Helical" evidence="9">
    <location>
        <begin position="12"/>
        <end position="33"/>
    </location>
</feature>
<dbReference type="Proteomes" id="UP000004968">
    <property type="component" value="Unassembled WGS sequence"/>
</dbReference>
<dbReference type="InterPro" id="IPR004131">
    <property type="entry name" value="PPase-energised_H-pump"/>
</dbReference>
<proteinExistence type="predicted"/>
<dbReference type="PANTHER" id="PTHR31998">
    <property type="entry name" value="K(+)-INSENSITIVE PYROPHOSPHATE-ENERGIZED PROTON PUMP"/>
    <property type="match status" value="1"/>
</dbReference>
<organism evidence="10 11">
    <name type="scientific">Hungatella hathewayi DSM 13479</name>
    <dbReference type="NCBI Taxonomy" id="566550"/>
    <lineage>
        <taxon>Bacteria</taxon>
        <taxon>Bacillati</taxon>
        <taxon>Bacillota</taxon>
        <taxon>Clostridia</taxon>
        <taxon>Lachnospirales</taxon>
        <taxon>Lachnospiraceae</taxon>
        <taxon>Hungatella</taxon>
    </lineage>
</organism>
<feature type="transmembrane region" description="Helical" evidence="9">
    <location>
        <begin position="161"/>
        <end position="178"/>
    </location>
</feature>
<dbReference type="GO" id="GO:0009678">
    <property type="term" value="F:diphosphate hydrolysis-driven proton transmembrane transporter activity"/>
    <property type="evidence" value="ECO:0007669"/>
    <property type="project" value="InterPro"/>
</dbReference>